<dbReference type="NCBIfam" id="TIGR02965">
    <property type="entry name" value="xanthine_xdhB"/>
    <property type="match status" value="1"/>
</dbReference>
<evidence type="ECO:0000256" key="10">
    <source>
        <dbReference type="ARBA" id="ARBA00034078"/>
    </source>
</evidence>
<dbReference type="InterPro" id="IPR037165">
    <property type="entry name" value="AldOxase/xan_DH_Mopterin-bd_sf"/>
</dbReference>
<dbReference type="FunFam" id="3.30.365.10:FF:000001">
    <property type="entry name" value="Xanthine dehydrogenase oxidase"/>
    <property type="match status" value="1"/>
</dbReference>
<evidence type="ECO:0000256" key="5">
    <source>
        <dbReference type="ARBA" id="ARBA00022714"/>
    </source>
</evidence>
<dbReference type="Pfam" id="PF20256">
    <property type="entry name" value="MoCoBD_2"/>
    <property type="match status" value="1"/>
</dbReference>
<sequence length="796" mass="86148">MRSLIATQHSNDTQPKSAKSVGLGGIGRPSKHESADKHVSGEARYIDDNANIQGQLHAAVGQSTIAHGKIKHLDLSAVKAAEGVVEVITVADVPGHHDIGPVFPGDPVLAVDKVDYVGQPIFAVAATSHDLARRAVKLAKVDYQVLEPILSVKAALAKQSFVRPPFTMQRGDADSAIANAQHQLSGQIAIGGQEHFYLEGQVSSAVPTEDGGMTIFSSSQHPSEVQKLVAEVLNISLNKVVVDTRRMGGGFGGKETQAAPWACIAALLANKTQRPVKFKLSRVDDFTMTGKRHPFENSYQVGFDDQGQIKGIKIVVNGNCGYSADLSDAIVDRAMFHSDNAYYLDQASVTGNRCKLNTVSHTAFRGFGGPQGMMTIEMVMDDIARFLGQDPLAIRKINLYGQNQRNMTHYHQQVEHNKLAALIDNLEVSADYQARRVAITAFNTENTLLKKGLALTPVKFGISFTVQHLNQAGALVHIYTDGTIHLNHGGTEMGQGLFTKVAQIVAEEFQLDVDRVGVSATRTDKVPNTSPTAASSGTDLNGKAAQAAAKTIKARLISFACQHYQVTEAEVSFCNNQVKIAQQCFSFAEFVQQAYMARVSLSATGFYKTPKIHFDRSTAKGRPFFYYSTGAAVSEVIIDTLTGEYKVLRVDILHDVGQSLNPALDIGQIEGGFIQGMGWLTSEELVWDQQGRLLSNNPATYKIPAINDLPLEFNVALVPDDPNQEQTIYHSKAVGEPPLMLAISVWSALKDAIASVADYQFSPALDTPATPERVLWAVAAMQEKAQAAREDKKLGA</sequence>
<evidence type="ECO:0000256" key="11">
    <source>
        <dbReference type="ARBA" id="ARBA00053029"/>
    </source>
</evidence>
<dbReference type="InterPro" id="IPR016208">
    <property type="entry name" value="Ald_Oxase/xanthine_DH-like"/>
</dbReference>
<feature type="region of interest" description="Disordered" evidence="12">
    <location>
        <begin position="1"/>
        <end position="38"/>
    </location>
</feature>
<dbReference type="SMART" id="SM01008">
    <property type="entry name" value="Ald_Xan_dh_C"/>
    <property type="match status" value="1"/>
</dbReference>
<keyword evidence="4" id="KW-0500">Molybdenum</keyword>
<evidence type="ECO:0000256" key="1">
    <source>
        <dbReference type="ARBA" id="ARBA00001924"/>
    </source>
</evidence>
<evidence type="ECO:0000256" key="8">
    <source>
        <dbReference type="ARBA" id="ARBA00023004"/>
    </source>
</evidence>
<evidence type="ECO:0000256" key="7">
    <source>
        <dbReference type="ARBA" id="ARBA00023002"/>
    </source>
</evidence>
<dbReference type="SUPFAM" id="SSF54665">
    <property type="entry name" value="CO dehydrogenase molybdoprotein N-domain-like"/>
    <property type="match status" value="1"/>
</dbReference>
<dbReference type="RefSeq" id="WP_085284992.1">
    <property type="nucleotide sequence ID" value="NZ_FOBI01000008.1"/>
</dbReference>
<keyword evidence="5" id="KW-0001">2Fe-2S</keyword>
<comment type="cofactor">
    <cofactor evidence="11">
        <name>Mo-molybdopterin cytosine dinucleotide</name>
        <dbReference type="ChEBI" id="CHEBI:71308"/>
    </cofactor>
</comment>
<dbReference type="InterPro" id="IPR036856">
    <property type="entry name" value="Ald_Oxase/Xan_DH_a/b_sf"/>
</dbReference>
<feature type="domain" description="Aldehyde oxidase/xanthine dehydrogenase a/b hammerhead" evidence="13">
    <location>
        <begin position="40"/>
        <end position="147"/>
    </location>
</feature>
<comment type="cofactor">
    <cofactor evidence="1">
        <name>Mo-molybdopterin</name>
        <dbReference type="ChEBI" id="CHEBI:71302"/>
    </cofactor>
</comment>
<keyword evidence="7" id="KW-0560">Oxidoreductase</keyword>
<dbReference type="Gene3D" id="3.30.365.10">
    <property type="entry name" value="Aldehyde oxidase/xanthine dehydrogenase, molybdopterin binding domain"/>
    <property type="match status" value="4"/>
</dbReference>
<dbReference type="STRING" id="641665.GCA_002104455_03493"/>
<dbReference type="SUPFAM" id="SSF56003">
    <property type="entry name" value="Molybdenum cofactor-binding domain"/>
    <property type="match status" value="1"/>
</dbReference>
<dbReference type="PANTHER" id="PTHR11908:SF132">
    <property type="entry name" value="ALDEHYDE OXIDASE 1-RELATED"/>
    <property type="match status" value="1"/>
</dbReference>
<dbReference type="InterPro" id="IPR008274">
    <property type="entry name" value="AldOxase/xan_DH_MoCoBD1"/>
</dbReference>
<keyword evidence="9" id="KW-0411">Iron-sulfur</keyword>
<dbReference type="EMBL" id="FOBI01000008">
    <property type="protein sequence ID" value="SEL27895.1"/>
    <property type="molecule type" value="Genomic_DNA"/>
</dbReference>
<evidence type="ECO:0000313" key="14">
    <source>
        <dbReference type="EMBL" id="SEL27895.1"/>
    </source>
</evidence>
<evidence type="ECO:0000256" key="9">
    <source>
        <dbReference type="ARBA" id="ARBA00023014"/>
    </source>
</evidence>
<keyword evidence="15" id="KW-1185">Reference proteome</keyword>
<keyword evidence="8" id="KW-0408">Iron</keyword>
<evidence type="ECO:0000256" key="3">
    <source>
        <dbReference type="ARBA" id="ARBA00006849"/>
    </source>
</evidence>
<dbReference type="GO" id="GO:0030151">
    <property type="term" value="F:molybdenum ion binding"/>
    <property type="evidence" value="ECO:0007669"/>
    <property type="project" value="InterPro"/>
</dbReference>
<dbReference type="OrthoDB" id="9758509at2"/>
<comment type="similarity">
    <text evidence="3">Belongs to the xanthine dehydrogenase family.</text>
</comment>
<evidence type="ECO:0000259" key="13">
    <source>
        <dbReference type="SMART" id="SM01008"/>
    </source>
</evidence>
<dbReference type="Pfam" id="PF02738">
    <property type="entry name" value="MoCoBD_1"/>
    <property type="match status" value="1"/>
</dbReference>
<dbReference type="GO" id="GO:0051537">
    <property type="term" value="F:2 iron, 2 sulfur cluster binding"/>
    <property type="evidence" value="ECO:0007669"/>
    <property type="project" value="UniProtKB-KW"/>
</dbReference>
<accession>A0A1H7NY07</accession>
<dbReference type="GO" id="GO:0005506">
    <property type="term" value="F:iron ion binding"/>
    <property type="evidence" value="ECO:0007669"/>
    <property type="project" value="InterPro"/>
</dbReference>
<dbReference type="InterPro" id="IPR014309">
    <property type="entry name" value="Xanthine_DH_Mopterin-bd_su"/>
</dbReference>
<evidence type="ECO:0000256" key="12">
    <source>
        <dbReference type="SAM" id="MobiDB-lite"/>
    </source>
</evidence>
<dbReference type="InterPro" id="IPR000674">
    <property type="entry name" value="Ald_Oxase/Xan_DH_a/b"/>
</dbReference>
<evidence type="ECO:0000313" key="15">
    <source>
        <dbReference type="Proteomes" id="UP000199297"/>
    </source>
</evidence>
<proteinExistence type="inferred from homology"/>
<dbReference type="PANTHER" id="PTHR11908">
    <property type="entry name" value="XANTHINE DEHYDROGENASE"/>
    <property type="match status" value="1"/>
</dbReference>
<name>A0A1H7NY07_9GAMM</name>
<evidence type="ECO:0000256" key="6">
    <source>
        <dbReference type="ARBA" id="ARBA00022723"/>
    </source>
</evidence>
<dbReference type="GO" id="GO:0016491">
    <property type="term" value="F:oxidoreductase activity"/>
    <property type="evidence" value="ECO:0007669"/>
    <property type="project" value="UniProtKB-KW"/>
</dbReference>
<evidence type="ECO:0000256" key="4">
    <source>
        <dbReference type="ARBA" id="ARBA00022505"/>
    </source>
</evidence>
<dbReference type="FunFam" id="3.30.365.10:FF:000002">
    <property type="entry name" value="Xanthine dehydrogenase oxidase"/>
    <property type="match status" value="1"/>
</dbReference>
<keyword evidence="6" id="KW-0479">Metal-binding</keyword>
<dbReference type="Proteomes" id="UP000199297">
    <property type="component" value="Unassembled WGS sequence"/>
</dbReference>
<feature type="compositionally biased region" description="Polar residues" evidence="12">
    <location>
        <begin position="1"/>
        <end position="17"/>
    </location>
</feature>
<evidence type="ECO:0000256" key="2">
    <source>
        <dbReference type="ARBA" id="ARBA00001974"/>
    </source>
</evidence>
<reference evidence="15" key="1">
    <citation type="submission" date="2016-10" db="EMBL/GenBank/DDBJ databases">
        <authorList>
            <person name="Varghese N."/>
            <person name="Submissions S."/>
        </authorList>
    </citation>
    <scope>NUCLEOTIDE SEQUENCE [LARGE SCALE GENOMIC DNA]</scope>
    <source>
        <strain evidence="15">CGMCC 1.9127</strain>
    </source>
</reference>
<dbReference type="Pfam" id="PF01315">
    <property type="entry name" value="Ald_Xan_dh_C"/>
    <property type="match status" value="1"/>
</dbReference>
<dbReference type="InterPro" id="IPR046867">
    <property type="entry name" value="AldOxase/xan_DH_MoCoBD2"/>
</dbReference>
<gene>
    <name evidence="14" type="ORF">SAMN05216262_108111</name>
</gene>
<dbReference type="AlphaFoldDB" id="A0A1H7NY07"/>
<dbReference type="Gene3D" id="3.90.1170.50">
    <property type="entry name" value="Aldehyde oxidase/xanthine dehydrogenase, a/b hammerhead"/>
    <property type="match status" value="1"/>
</dbReference>
<comment type="cofactor">
    <cofactor evidence="2">
        <name>FAD</name>
        <dbReference type="ChEBI" id="CHEBI:57692"/>
    </cofactor>
</comment>
<organism evidence="14 15">
    <name type="scientific">Colwellia chukchiensis</name>
    <dbReference type="NCBI Taxonomy" id="641665"/>
    <lineage>
        <taxon>Bacteria</taxon>
        <taxon>Pseudomonadati</taxon>
        <taxon>Pseudomonadota</taxon>
        <taxon>Gammaproteobacteria</taxon>
        <taxon>Alteromonadales</taxon>
        <taxon>Colwelliaceae</taxon>
        <taxon>Colwellia</taxon>
    </lineage>
</organism>
<comment type="cofactor">
    <cofactor evidence="10">
        <name>[2Fe-2S] cluster</name>
        <dbReference type="ChEBI" id="CHEBI:190135"/>
    </cofactor>
</comment>
<protein>
    <submittedName>
        <fullName evidence="14">Xanthine dehydrogenase, molybdenum binding subunit apoprotein</fullName>
    </submittedName>
</protein>